<feature type="domain" description="Phosphotyrosine protein phosphatase I" evidence="1">
    <location>
        <begin position="3"/>
        <end position="142"/>
    </location>
</feature>
<dbReference type="SUPFAM" id="SSF52788">
    <property type="entry name" value="Phosphotyrosine protein phosphatases I"/>
    <property type="match status" value="1"/>
</dbReference>
<accession>A0A7Y4H5R1</accession>
<gene>
    <name evidence="2" type="ORF">HCN50_16560</name>
</gene>
<reference evidence="2 3" key="1">
    <citation type="submission" date="2020-03" db="EMBL/GenBank/DDBJ databases">
        <title>Bradyrhizobium diversity isolated from nodules of Muelleranthus trifoliolatus.</title>
        <authorList>
            <person name="Klepa M."/>
            <person name="Helene L."/>
            <person name="Hungria M."/>
        </authorList>
    </citation>
    <scope>NUCLEOTIDE SEQUENCE [LARGE SCALE GENOMIC DNA]</scope>
    <source>
        <strain evidence="2 3">WSM 1744</strain>
    </source>
</reference>
<dbReference type="InterPro" id="IPR023485">
    <property type="entry name" value="Ptyr_pPase"/>
</dbReference>
<dbReference type="Pfam" id="PF01451">
    <property type="entry name" value="LMWPc"/>
    <property type="match status" value="1"/>
</dbReference>
<evidence type="ECO:0000259" key="1">
    <source>
        <dbReference type="SMART" id="SM00226"/>
    </source>
</evidence>
<protein>
    <submittedName>
        <fullName evidence="2">Low molecular weight phosphatase family protein</fullName>
    </submittedName>
</protein>
<evidence type="ECO:0000313" key="3">
    <source>
        <dbReference type="Proteomes" id="UP000528734"/>
    </source>
</evidence>
<dbReference type="RefSeq" id="WP_171710739.1">
    <property type="nucleotide sequence ID" value="NZ_JAAVLW010000005.1"/>
</dbReference>
<dbReference type="EMBL" id="JAAVLW010000005">
    <property type="protein sequence ID" value="NOJ47839.1"/>
    <property type="molecule type" value="Genomic_DNA"/>
</dbReference>
<dbReference type="InterPro" id="IPR036196">
    <property type="entry name" value="Ptyr_pPase_sf"/>
</dbReference>
<dbReference type="AlphaFoldDB" id="A0A7Y4H5R1"/>
<proteinExistence type="predicted"/>
<dbReference type="Gene3D" id="3.40.50.2300">
    <property type="match status" value="1"/>
</dbReference>
<evidence type="ECO:0000313" key="2">
    <source>
        <dbReference type="EMBL" id="NOJ47839.1"/>
    </source>
</evidence>
<dbReference type="SMART" id="SM00226">
    <property type="entry name" value="LMWPc"/>
    <property type="match status" value="1"/>
</dbReference>
<keyword evidence="3" id="KW-1185">Reference proteome</keyword>
<name>A0A7Y4H5R1_9BRAD</name>
<sequence length="146" mass="16414">MKRQILFLCTGNYYRSRYAEVLFNSRARKVGLAWRAFSRGLAEKGSPENVGPISPIALQALLARNIELEGHDRLPISCSAADFEMADLIIALKDDEHRPMVGRRFPEIRSRVEYWEVDDVAVAEPATALALIDERVDGLLAQLRSS</sequence>
<organism evidence="2 3">
    <name type="scientific">Bradyrhizobium archetypum</name>
    <dbReference type="NCBI Taxonomy" id="2721160"/>
    <lineage>
        <taxon>Bacteria</taxon>
        <taxon>Pseudomonadati</taxon>
        <taxon>Pseudomonadota</taxon>
        <taxon>Alphaproteobacteria</taxon>
        <taxon>Hyphomicrobiales</taxon>
        <taxon>Nitrobacteraceae</taxon>
        <taxon>Bradyrhizobium</taxon>
    </lineage>
</organism>
<dbReference type="Proteomes" id="UP000528734">
    <property type="component" value="Unassembled WGS sequence"/>
</dbReference>
<comment type="caution">
    <text evidence="2">The sequence shown here is derived from an EMBL/GenBank/DDBJ whole genome shotgun (WGS) entry which is preliminary data.</text>
</comment>